<sequence>MRSWGAGGIRAMLAQLSRGVDAIVLVMKMERVPMASRVNIHVLQSIFRDGDIKTNGVLVLTHWDGELGEEAEALRAWLQGDDAMNAVVDSFGKVILTNNKIGRRGAYPECRRECLVKLNEVIGANRPRIYARPVSVKDILIDLLAKFAGFWVRGAASLHKLFRSDEDALPTFCGECAVCLEAVELLAVCKLPCDHTFHMSCISSQASCPTCRHAFDLHVDCFSFFSI</sequence>
<dbReference type="Pfam" id="PF13639">
    <property type="entry name" value="zf-RING_2"/>
    <property type="match status" value="1"/>
</dbReference>
<evidence type="ECO:0000256" key="2">
    <source>
        <dbReference type="SAM" id="SignalP"/>
    </source>
</evidence>
<organism evidence="4 5">
    <name type="scientific">Prorocentrum cordatum</name>
    <dbReference type="NCBI Taxonomy" id="2364126"/>
    <lineage>
        <taxon>Eukaryota</taxon>
        <taxon>Sar</taxon>
        <taxon>Alveolata</taxon>
        <taxon>Dinophyceae</taxon>
        <taxon>Prorocentrales</taxon>
        <taxon>Prorocentraceae</taxon>
        <taxon>Prorocentrum</taxon>
    </lineage>
</organism>
<keyword evidence="1" id="KW-0479">Metal-binding</keyword>
<evidence type="ECO:0000313" key="4">
    <source>
        <dbReference type="EMBL" id="CAK0901307.1"/>
    </source>
</evidence>
<dbReference type="PANTHER" id="PTHR22765">
    <property type="entry name" value="RING FINGER AND PROTEASE ASSOCIATED DOMAIN-CONTAINING"/>
    <property type="match status" value="1"/>
</dbReference>
<keyword evidence="1" id="KW-0863">Zinc-finger</keyword>
<keyword evidence="2" id="KW-0732">Signal</keyword>
<keyword evidence="5" id="KW-1185">Reference proteome</keyword>
<protein>
    <recommendedName>
        <fullName evidence="3">RING-type domain-containing protein</fullName>
    </recommendedName>
</protein>
<gene>
    <name evidence="4" type="ORF">PCOR1329_LOCUS78304</name>
</gene>
<proteinExistence type="predicted"/>
<dbReference type="InterPro" id="IPR001841">
    <property type="entry name" value="Znf_RING"/>
</dbReference>
<feature type="domain" description="RING-type" evidence="3">
    <location>
        <begin position="176"/>
        <end position="212"/>
    </location>
</feature>
<dbReference type="Proteomes" id="UP001189429">
    <property type="component" value="Unassembled WGS sequence"/>
</dbReference>
<dbReference type="EMBL" id="CAUYUJ010020910">
    <property type="protein sequence ID" value="CAK0901307.1"/>
    <property type="molecule type" value="Genomic_DNA"/>
</dbReference>
<dbReference type="Gene3D" id="3.40.50.300">
    <property type="entry name" value="P-loop containing nucleotide triphosphate hydrolases"/>
    <property type="match status" value="1"/>
</dbReference>
<comment type="caution">
    <text evidence="4">The sequence shown here is derived from an EMBL/GenBank/DDBJ whole genome shotgun (WGS) entry which is preliminary data.</text>
</comment>
<dbReference type="InterPro" id="IPR013083">
    <property type="entry name" value="Znf_RING/FYVE/PHD"/>
</dbReference>
<evidence type="ECO:0000259" key="3">
    <source>
        <dbReference type="PROSITE" id="PS50089"/>
    </source>
</evidence>
<dbReference type="Gene3D" id="3.30.40.10">
    <property type="entry name" value="Zinc/RING finger domain, C3HC4 (zinc finger)"/>
    <property type="match status" value="1"/>
</dbReference>
<reference evidence="4" key="1">
    <citation type="submission" date="2023-10" db="EMBL/GenBank/DDBJ databases">
        <authorList>
            <person name="Chen Y."/>
            <person name="Shah S."/>
            <person name="Dougan E. K."/>
            <person name="Thang M."/>
            <person name="Chan C."/>
        </authorList>
    </citation>
    <scope>NUCLEOTIDE SEQUENCE [LARGE SCALE GENOMIC DNA]</scope>
</reference>
<keyword evidence="1" id="KW-0862">Zinc</keyword>
<dbReference type="InterPro" id="IPR027417">
    <property type="entry name" value="P-loop_NTPase"/>
</dbReference>
<dbReference type="PANTHER" id="PTHR22765:SF434">
    <property type="entry name" value="GB|AAD18119.1-RELATED"/>
    <property type="match status" value="1"/>
</dbReference>
<dbReference type="SMART" id="SM00184">
    <property type="entry name" value="RING"/>
    <property type="match status" value="1"/>
</dbReference>
<dbReference type="SUPFAM" id="SSF57850">
    <property type="entry name" value="RING/U-box"/>
    <property type="match status" value="1"/>
</dbReference>
<evidence type="ECO:0000256" key="1">
    <source>
        <dbReference type="PROSITE-ProRule" id="PRU00175"/>
    </source>
</evidence>
<evidence type="ECO:0000313" key="5">
    <source>
        <dbReference type="Proteomes" id="UP001189429"/>
    </source>
</evidence>
<accession>A0ABN9XN46</accession>
<dbReference type="InterPro" id="IPR051826">
    <property type="entry name" value="E3_ubiquitin-ligase_domain"/>
</dbReference>
<name>A0ABN9XN46_9DINO</name>
<feature type="signal peptide" evidence="2">
    <location>
        <begin position="1"/>
        <end position="22"/>
    </location>
</feature>
<dbReference type="PROSITE" id="PS50089">
    <property type="entry name" value="ZF_RING_2"/>
    <property type="match status" value="1"/>
</dbReference>
<feature type="chain" id="PRO_5045784655" description="RING-type domain-containing protein" evidence="2">
    <location>
        <begin position="23"/>
        <end position="227"/>
    </location>
</feature>